<feature type="compositionally biased region" description="Polar residues" evidence="4">
    <location>
        <begin position="49"/>
        <end position="75"/>
    </location>
</feature>
<feature type="region of interest" description="Disordered" evidence="4">
    <location>
        <begin position="22"/>
        <end position="75"/>
    </location>
</feature>
<keyword evidence="3" id="KW-0175">Coiled coil</keyword>
<dbReference type="GO" id="GO:0005634">
    <property type="term" value="C:nucleus"/>
    <property type="evidence" value="ECO:0007669"/>
    <property type="project" value="UniProtKB-SubCell"/>
</dbReference>
<dbReference type="InterPro" id="IPR051767">
    <property type="entry name" value="Nucleoporin_NUP42"/>
</dbReference>
<gene>
    <name evidence="5" type="ORF">C0Q70_07213</name>
</gene>
<reference evidence="5 6" key="1">
    <citation type="submission" date="2018-04" db="EMBL/GenBank/DDBJ databases">
        <title>The genome of golden apple snail Pomacea canaliculata provides insight into stress tolerance and invasive adaptation.</title>
        <authorList>
            <person name="Liu C."/>
            <person name="Liu B."/>
            <person name="Ren Y."/>
            <person name="Zhang Y."/>
            <person name="Wang H."/>
            <person name="Li S."/>
            <person name="Jiang F."/>
            <person name="Yin L."/>
            <person name="Zhang G."/>
            <person name="Qian W."/>
            <person name="Fan W."/>
        </authorList>
    </citation>
    <scope>NUCLEOTIDE SEQUENCE [LARGE SCALE GENOMIC DNA]</scope>
    <source>
        <strain evidence="5">SZHN2017</strain>
        <tissue evidence="5">Muscle</tissue>
    </source>
</reference>
<comment type="subcellular location">
    <subcellularLocation>
        <location evidence="1">Nucleus</location>
    </subcellularLocation>
</comment>
<dbReference type="EMBL" id="PZQS01000004">
    <property type="protein sequence ID" value="PVD31795.1"/>
    <property type="molecule type" value="Genomic_DNA"/>
</dbReference>
<accession>A0A2T7PEE7</accession>
<proteinExistence type="predicted"/>
<keyword evidence="2" id="KW-0539">Nucleus</keyword>
<organism evidence="5 6">
    <name type="scientific">Pomacea canaliculata</name>
    <name type="common">Golden apple snail</name>
    <dbReference type="NCBI Taxonomy" id="400727"/>
    <lineage>
        <taxon>Eukaryota</taxon>
        <taxon>Metazoa</taxon>
        <taxon>Spiralia</taxon>
        <taxon>Lophotrochozoa</taxon>
        <taxon>Mollusca</taxon>
        <taxon>Gastropoda</taxon>
        <taxon>Caenogastropoda</taxon>
        <taxon>Architaenioglossa</taxon>
        <taxon>Ampullarioidea</taxon>
        <taxon>Ampullariidae</taxon>
        <taxon>Pomacea</taxon>
    </lineage>
</organism>
<dbReference type="Proteomes" id="UP000245119">
    <property type="component" value="Linkage Group LG4"/>
</dbReference>
<evidence type="ECO:0000256" key="1">
    <source>
        <dbReference type="ARBA" id="ARBA00004123"/>
    </source>
</evidence>
<evidence type="ECO:0000256" key="3">
    <source>
        <dbReference type="SAM" id="Coils"/>
    </source>
</evidence>
<dbReference type="OrthoDB" id="20729at2759"/>
<sequence>MAHRKFPPKKDMASLKQLKQAFHFQDRHGGGGDRGSGSRHVAFRDSFGSGYQQGNNPYKWASSSPQAGSSQTTASADDIVKNIPKEIEIWQTSKTWPFSCIGFEANLPSFPDIPDLSPEELRLEAYMAIQQNTLDQYKLKVSQLAEQYRQWQEQLKVNSTDPSLRHRLVRAIKNSCGQQKVFRQSSESLAFYSLGGQTASTASSGFGTGASHSSVFGGSSASFAQNVSFSGFGQGSSPSASSTSVFGGNQNSGGGTFGQAGANTGGSFFGTSTSAVLNQSGGNSGSSTSFGFFGQTSSGGGLFGQSPASSSSPAHGFGAQATTSPRTGGLFSALPNQSPSAQGSVFGGASQTKGAMFGQSGGFTNVFQNSSSGSSLAAFPGSGMPTSNQGMLSPGNVSFGATHPGHDSLYTAVDKLTEEEKEQFEAKTFSFGKIPLRPPPKEMINI</sequence>
<evidence type="ECO:0000256" key="4">
    <source>
        <dbReference type="SAM" id="MobiDB-lite"/>
    </source>
</evidence>
<dbReference type="PANTHER" id="PTHR46527">
    <property type="entry name" value="NUCLEOPORIN-LIKE PROTEIN 2"/>
    <property type="match status" value="1"/>
</dbReference>
<dbReference type="AlphaFoldDB" id="A0A2T7PEE7"/>
<feature type="coiled-coil region" evidence="3">
    <location>
        <begin position="127"/>
        <end position="154"/>
    </location>
</feature>
<feature type="region of interest" description="Disordered" evidence="4">
    <location>
        <begin position="302"/>
        <end position="330"/>
    </location>
</feature>
<evidence type="ECO:0000313" key="6">
    <source>
        <dbReference type="Proteomes" id="UP000245119"/>
    </source>
</evidence>
<evidence type="ECO:0000256" key="2">
    <source>
        <dbReference type="ARBA" id="ARBA00023242"/>
    </source>
</evidence>
<dbReference type="STRING" id="400727.A0A2T7PEE7"/>
<evidence type="ECO:0000313" key="5">
    <source>
        <dbReference type="EMBL" id="PVD31795.1"/>
    </source>
</evidence>
<protein>
    <submittedName>
        <fullName evidence="5">Uncharacterized protein</fullName>
    </submittedName>
</protein>
<name>A0A2T7PEE7_POMCA</name>
<keyword evidence="6" id="KW-1185">Reference proteome</keyword>
<comment type="caution">
    <text evidence="5">The sequence shown here is derived from an EMBL/GenBank/DDBJ whole genome shotgun (WGS) entry which is preliminary data.</text>
</comment>
<dbReference type="PANTHER" id="PTHR46527:SF1">
    <property type="entry name" value="NUCLEOPORIN NUP42"/>
    <property type="match status" value="1"/>
</dbReference>